<organism evidence="1 2">
    <name type="scientific">Artomyces pyxidatus</name>
    <dbReference type="NCBI Taxonomy" id="48021"/>
    <lineage>
        <taxon>Eukaryota</taxon>
        <taxon>Fungi</taxon>
        <taxon>Dikarya</taxon>
        <taxon>Basidiomycota</taxon>
        <taxon>Agaricomycotina</taxon>
        <taxon>Agaricomycetes</taxon>
        <taxon>Russulales</taxon>
        <taxon>Auriscalpiaceae</taxon>
        <taxon>Artomyces</taxon>
    </lineage>
</organism>
<reference evidence="1" key="1">
    <citation type="submission" date="2021-03" db="EMBL/GenBank/DDBJ databases">
        <authorList>
            <consortium name="DOE Joint Genome Institute"/>
            <person name="Ahrendt S."/>
            <person name="Looney B.P."/>
            <person name="Miyauchi S."/>
            <person name="Morin E."/>
            <person name="Drula E."/>
            <person name="Courty P.E."/>
            <person name="Chicoki N."/>
            <person name="Fauchery L."/>
            <person name="Kohler A."/>
            <person name="Kuo A."/>
            <person name="Labutti K."/>
            <person name="Pangilinan J."/>
            <person name="Lipzen A."/>
            <person name="Riley R."/>
            <person name="Andreopoulos W."/>
            <person name="He G."/>
            <person name="Johnson J."/>
            <person name="Barry K.W."/>
            <person name="Grigoriev I.V."/>
            <person name="Nagy L."/>
            <person name="Hibbett D."/>
            <person name="Henrissat B."/>
            <person name="Matheny P.B."/>
            <person name="Labbe J."/>
            <person name="Martin F."/>
        </authorList>
    </citation>
    <scope>NUCLEOTIDE SEQUENCE</scope>
    <source>
        <strain evidence="1">HHB10654</strain>
    </source>
</reference>
<name>A0ACB8SNN8_9AGAM</name>
<protein>
    <submittedName>
        <fullName evidence="1">PP2C-domain-containing protein</fullName>
    </submittedName>
</protein>
<proteinExistence type="predicted"/>
<keyword evidence="2" id="KW-1185">Reference proteome</keyword>
<gene>
    <name evidence="1" type="ORF">BV25DRAFT_1891904</name>
</gene>
<accession>A0ACB8SNN8</accession>
<sequence>MALGRHQIYMANGQLGGPESLTFPSPPARESTWTGSEDEPPTPPPKMPRSFGFRSQQSIASFSPPRTHAPRTSESTSVDEHGSLGSSSHGDSSRSIVLRKPKSSMNLLSIIKRSRSKPRLEPEEKEQPFATKSVPPLPTYIHHESSFLSMGAPPVKASLKKDRARGKGKVKAQTASSSSSGQADYNNIDLNLNEMDGIIDPSRLPMAKPGDSPPAIGLDDHAKKSNGTFIPPSAPSPPSGPQFSDPFTPPVADSRRNHLSPDSKVSPKTILSADVSQQPLNPPSSEEQKNAWNPPESWNVDKEDAPLHEPDYSSSEESNALKASTDASPPQPGQSSSSNAMKRKSRRRTTTRNLQHSGLDTRPYKIRVHRANNTYHVLSLGLAVSVADLTPVLNSHLLQEGEREVHRLYLKERGRERMLAHTERPADIVRRRLEQAGYDVADGLEFLGGEDLSFLLKFVYKSNVLGPAEEDLIFTNYEHVDLTNKSLRTVPIALYGHAEDITSLNLSRNPMVEIPLDFVQSCTSLRELRLSNMSIKKVPQSVRSCTTLYGLDLSSNRIVELNEVGIDRIPDLTNLMLQNNRMEKLPWYFPRLRSLRVLNISNNKFQEFPEVVCKMTSLIELDISFNMISELPEEIGQLDMLERLIMVGNRVSVLPDGCRHLVNLRELDCRRNNIADLGVVTILPMLEEFLINHNAVHALDLSSGPYMRKIDVSHNDITQVSLILGPVGQIPATLTTLNVSHAKLSSLDDDILAHLNSLENLILDCNNFRFIPETLGDLSRLVTLSCSDNSLDALPASIGRLQKLERLDVHNNNLLEIPSSIWNCASLMRINMTSNLISTLQPPAAVPPLSSSPPTGNSLTVGDLSMSTTSLLVSERKISSASSMNSLLRSLPPLVHSLERLYLGENRLSDDALPFLTMLRELRVLNLSFNDIQEMPRSFFRDMTKLEELYMSGNKLASLPTEDLHRLTRLEVMFLNGNRLQTLPQELGKVPSLIVLDVGSNALKYNISNWEFDWNWNFNQNLRYLNLSGNKRLEIKPDQTRKGQAPVSKALLDLAGFGGLTQLKVLGLMDVTTTFAPNIPDDNEDRRVRTSLSEVNNMQYGIADNLGNRDCVTMFDLVQPTFRERRDEAIFAMFGRAQASANNSRISKYLHDNFVHIFAAQLSQLNLGKGEGVPDALRRAFLRLNRVTHDFLFSGSAPARKMSQASQRSAALLNNPDTSGVGASGIVAYIRGHTLYVANAGNALAVVSRRGNAEVVSAKHDPFDRNEIARIRAAEGWVSPKGLVNDEVDVSRSFGFYHLLPVVNARPDVSAMQLSELDEFIIIGNNGLWDYVSYQTAVDIARSERADPMIAAQKLRDFAISYGAEGTTMIMVISTASLFSSRSRLATVESLADSDTYRPRRRKDDIIDRGITRLEEAVPAPIGHLTLVFTDIRNSTHLWETNAGMPTAMRMHHNLLRRQLRISGGYEVKTEGDAFMVAFQTVSAALLWCLNVQLQLLAEPWPMEILDCPDGREIRDADGTVIARGLSVRMGVHCGTPVCEPDVTTRRMDYYGSMVNRASRVCSFASGGMIMVSADVVREINARIQETAPETEYSAYQSQDVIDAIREIGLLVIPVGEVKLKGLEVPEMLSVVYPRKLEGRDALDDDHASGTVPAPEVEAPVLTEDATEPEDAPYESRAALCTVEQARELSELCVRVQALAGDRVFRARAYRKGSQAQLLLDSAHAEGPEDSELYLYGDPNTLLPTIPDKASEAELLSVLEFLLLQLENAVSILATKMGSPDLAVLMRALESRHGRPLDSQSLGRILDLLGE</sequence>
<reference evidence="1" key="2">
    <citation type="journal article" date="2022" name="New Phytol.">
        <title>Evolutionary transition to the ectomycorrhizal habit in the genomes of a hyperdiverse lineage of mushroom-forming fungi.</title>
        <authorList>
            <person name="Looney B."/>
            <person name="Miyauchi S."/>
            <person name="Morin E."/>
            <person name="Drula E."/>
            <person name="Courty P.E."/>
            <person name="Kohler A."/>
            <person name="Kuo A."/>
            <person name="LaButti K."/>
            <person name="Pangilinan J."/>
            <person name="Lipzen A."/>
            <person name="Riley R."/>
            <person name="Andreopoulos W."/>
            <person name="He G."/>
            <person name="Johnson J."/>
            <person name="Nolan M."/>
            <person name="Tritt A."/>
            <person name="Barry K.W."/>
            <person name="Grigoriev I.V."/>
            <person name="Nagy L.G."/>
            <person name="Hibbett D."/>
            <person name="Henrissat B."/>
            <person name="Matheny P.B."/>
            <person name="Labbe J."/>
            <person name="Martin F.M."/>
        </authorList>
    </citation>
    <scope>NUCLEOTIDE SEQUENCE</scope>
    <source>
        <strain evidence="1">HHB10654</strain>
    </source>
</reference>
<evidence type="ECO:0000313" key="2">
    <source>
        <dbReference type="Proteomes" id="UP000814140"/>
    </source>
</evidence>
<dbReference type="Proteomes" id="UP000814140">
    <property type="component" value="Unassembled WGS sequence"/>
</dbReference>
<dbReference type="EMBL" id="MU277239">
    <property type="protein sequence ID" value="KAI0058114.1"/>
    <property type="molecule type" value="Genomic_DNA"/>
</dbReference>
<comment type="caution">
    <text evidence="1">The sequence shown here is derived from an EMBL/GenBank/DDBJ whole genome shotgun (WGS) entry which is preliminary data.</text>
</comment>
<evidence type="ECO:0000313" key="1">
    <source>
        <dbReference type="EMBL" id="KAI0058114.1"/>
    </source>
</evidence>